<dbReference type="OrthoDB" id="398435at2"/>
<evidence type="ECO:0000256" key="2">
    <source>
        <dbReference type="ARBA" id="ARBA00022747"/>
    </source>
</evidence>
<dbReference type="PANTHER" id="PTHR43140:SF1">
    <property type="entry name" value="TYPE I RESTRICTION ENZYME ECOKI SPECIFICITY SUBUNIT"/>
    <property type="match status" value="1"/>
</dbReference>
<dbReference type="Proteomes" id="UP000003374">
    <property type="component" value="Unassembled WGS sequence"/>
</dbReference>
<keyword evidence="6" id="KW-1185">Reference proteome</keyword>
<proteinExistence type="inferred from homology"/>
<dbReference type="PANTHER" id="PTHR43140">
    <property type="entry name" value="TYPE-1 RESTRICTION ENZYME ECOKI SPECIFICITY PROTEIN"/>
    <property type="match status" value="1"/>
</dbReference>
<feature type="domain" description="Type I restriction modification DNA specificity" evidence="4">
    <location>
        <begin position="130"/>
        <end position="279"/>
    </location>
</feature>
<keyword evidence="3" id="KW-0238">DNA-binding</keyword>
<dbReference type="CDD" id="cd17249">
    <property type="entry name" value="RMtype1_S_EcoR124I-TRD2-CR2_like"/>
    <property type="match status" value="1"/>
</dbReference>
<dbReference type="InterPro" id="IPR051212">
    <property type="entry name" value="Type-I_RE_S_subunit"/>
</dbReference>
<evidence type="ECO:0000313" key="6">
    <source>
        <dbReference type="Proteomes" id="UP000003374"/>
    </source>
</evidence>
<accession>A4BRK5</accession>
<dbReference type="EMBL" id="AAOF01000007">
    <property type="protein sequence ID" value="EAR21576.1"/>
    <property type="molecule type" value="Genomic_DNA"/>
</dbReference>
<dbReference type="Pfam" id="PF01420">
    <property type="entry name" value="Methylase_S"/>
    <property type="match status" value="2"/>
</dbReference>
<dbReference type="eggNOG" id="COG0732">
    <property type="taxonomic scope" value="Bacteria"/>
</dbReference>
<keyword evidence="2" id="KW-0680">Restriction system</keyword>
<dbReference type="STRING" id="314278.NB231_02378"/>
<evidence type="ECO:0000313" key="5">
    <source>
        <dbReference type="EMBL" id="EAR21576.1"/>
    </source>
</evidence>
<name>A4BRK5_9GAMM</name>
<comment type="caution">
    <text evidence="5">The sequence shown here is derived from an EMBL/GenBank/DDBJ whole genome shotgun (WGS) entry which is preliminary data.</text>
</comment>
<reference evidence="5 6" key="1">
    <citation type="submission" date="2006-02" db="EMBL/GenBank/DDBJ databases">
        <authorList>
            <person name="Waterbury J."/>
            <person name="Ferriera S."/>
            <person name="Johnson J."/>
            <person name="Kravitz S."/>
            <person name="Halpern A."/>
            <person name="Remington K."/>
            <person name="Beeson K."/>
            <person name="Tran B."/>
            <person name="Rogers Y.-H."/>
            <person name="Friedman R."/>
            <person name="Venter J.C."/>
        </authorList>
    </citation>
    <scope>NUCLEOTIDE SEQUENCE [LARGE SCALE GENOMIC DNA]</scope>
    <source>
        <strain evidence="5 6">Nb-231</strain>
    </source>
</reference>
<feature type="domain" description="Type I restriction modification DNA specificity" evidence="4">
    <location>
        <begin position="382"/>
        <end position="548"/>
    </location>
</feature>
<sequence>MSATTPARPEQSRRKPVEGHSIALCEHLPLIAAAPGGIKKLRELILDLAVRGKLVPQNPNDEPASELLECIDAEKRQLITEGKLKKGRAQQGITAGNQPFGLPPRWRWSRLGGLALLVTDGTHHTPQYVAKGVPFISVKDISGGQLRFSDTKFISQEEHQTISSRCNPERNDILLCRIGTLGKPVIVDTDQPFSLFVSVGLIKTPKSTPITRWTKLVLESPLMLGQYEAIKAGGSHTNKLNLGDIPKLMVPLPPLAGQARIVAKVDELMALCDRLEAQQADTEAAHTTLVKTLLDTLTQSRSAEDFAANWQRLSAHFDTLFTTEPSIDTLKQTLLQLAVMGKLVPQDPSDGPASELLKRLRGRNGNRQVGRRTNEEALPALPAGWECVSVGDLGPIAGGATPNKGDASLWSGTIPWVSPKDMKRSYINDAVDHVSAVAIEKTSLKLIPAGSLLLVVRGMILAHSFPVAISQVPLCINQDMKAISLLPEMAEFVLYALQGLKPHILQLIERSSHGTCKLKSETLFGHPFPLPPLAEQHRIVAKVDELMVLCDRLKARLAHCRIVHGRLADALAQVTAA</sequence>
<dbReference type="GO" id="GO:0003677">
    <property type="term" value="F:DNA binding"/>
    <property type="evidence" value="ECO:0007669"/>
    <property type="project" value="UniProtKB-KW"/>
</dbReference>
<dbReference type="CDD" id="cd17246">
    <property type="entry name" value="RMtype1_S_SonII-TRD2-CR2_like"/>
    <property type="match status" value="1"/>
</dbReference>
<evidence type="ECO:0000259" key="4">
    <source>
        <dbReference type="Pfam" id="PF01420"/>
    </source>
</evidence>
<protein>
    <submittedName>
        <fullName evidence="5">Type I restriction-modification system, S subunit</fullName>
    </submittedName>
</protein>
<dbReference type="Gene3D" id="3.90.220.20">
    <property type="entry name" value="DNA methylase specificity domains"/>
    <property type="match status" value="2"/>
</dbReference>
<dbReference type="RefSeq" id="WP_004999414.1">
    <property type="nucleotide sequence ID" value="NZ_CH672427.1"/>
</dbReference>
<organism evidence="5 6">
    <name type="scientific">Nitrococcus mobilis Nb-231</name>
    <dbReference type="NCBI Taxonomy" id="314278"/>
    <lineage>
        <taxon>Bacteria</taxon>
        <taxon>Pseudomonadati</taxon>
        <taxon>Pseudomonadota</taxon>
        <taxon>Gammaproteobacteria</taxon>
        <taxon>Chromatiales</taxon>
        <taxon>Ectothiorhodospiraceae</taxon>
        <taxon>Nitrococcus</taxon>
    </lineage>
</organism>
<dbReference type="SUPFAM" id="SSF116734">
    <property type="entry name" value="DNA methylase specificity domain"/>
    <property type="match status" value="2"/>
</dbReference>
<dbReference type="HOGENOM" id="CLU_021095_10_4_6"/>
<evidence type="ECO:0000256" key="1">
    <source>
        <dbReference type="ARBA" id="ARBA00010923"/>
    </source>
</evidence>
<dbReference type="AlphaFoldDB" id="A4BRK5"/>
<dbReference type="InterPro" id="IPR000055">
    <property type="entry name" value="Restrct_endonuc_typeI_TRD"/>
</dbReference>
<evidence type="ECO:0000256" key="3">
    <source>
        <dbReference type="ARBA" id="ARBA00023125"/>
    </source>
</evidence>
<dbReference type="InterPro" id="IPR044946">
    <property type="entry name" value="Restrct_endonuc_typeI_TRD_sf"/>
</dbReference>
<gene>
    <name evidence="5" type="ORF">NB231_02378</name>
</gene>
<dbReference type="GO" id="GO:0009307">
    <property type="term" value="P:DNA restriction-modification system"/>
    <property type="evidence" value="ECO:0007669"/>
    <property type="project" value="UniProtKB-KW"/>
</dbReference>
<comment type="similarity">
    <text evidence="1">Belongs to the type-I restriction system S methylase family.</text>
</comment>